<dbReference type="EMBL" id="JANPWB010000012">
    <property type="protein sequence ID" value="KAJ1113398.1"/>
    <property type="molecule type" value="Genomic_DNA"/>
</dbReference>
<reference evidence="2" key="1">
    <citation type="journal article" date="2022" name="bioRxiv">
        <title>Sequencing and chromosome-scale assembly of the giantPleurodeles waltlgenome.</title>
        <authorList>
            <person name="Brown T."/>
            <person name="Elewa A."/>
            <person name="Iarovenko S."/>
            <person name="Subramanian E."/>
            <person name="Araus A.J."/>
            <person name="Petzold A."/>
            <person name="Susuki M."/>
            <person name="Suzuki K.-i.T."/>
            <person name="Hayashi T."/>
            <person name="Toyoda A."/>
            <person name="Oliveira C."/>
            <person name="Osipova E."/>
            <person name="Leigh N.D."/>
            <person name="Simon A."/>
            <person name="Yun M.H."/>
        </authorList>
    </citation>
    <scope>NUCLEOTIDE SEQUENCE</scope>
    <source>
        <strain evidence="2">20211129_DDA</strain>
        <tissue evidence="2">Liver</tissue>
    </source>
</reference>
<feature type="region of interest" description="Disordered" evidence="1">
    <location>
        <begin position="207"/>
        <end position="249"/>
    </location>
</feature>
<dbReference type="AlphaFoldDB" id="A0AAV7NJQ0"/>
<feature type="compositionally biased region" description="Basic and acidic residues" evidence="1">
    <location>
        <begin position="239"/>
        <end position="249"/>
    </location>
</feature>
<dbReference type="Proteomes" id="UP001066276">
    <property type="component" value="Chromosome 8"/>
</dbReference>
<accession>A0AAV7NJQ0</accession>
<name>A0AAV7NJQ0_PLEWA</name>
<protein>
    <submittedName>
        <fullName evidence="2">Uncharacterized protein</fullName>
    </submittedName>
</protein>
<sequence length="249" mass="25774">MGKEDGVQQQSETPAATNTDEVQPSDSGLCLQSRESVVAPAKRKRLARAMAGSKLKGGKKEMADSNLPEGPSASQKDSGPRRTKKDIVEQEAAGASAVPLTAGGFATGASMQIALEQIGHPGRSMSCSPTPGASGQGLQVGLGKMMEVMHSFMASAKALAGLGMDEQGASSRRACAWQVWGQDTDSLLKVQGEASAPGSEVLDKVATDTLAGGNNRKTVVRPDPPLLSGRSSLAGRVPLEAREREQGIH</sequence>
<feature type="region of interest" description="Disordered" evidence="1">
    <location>
        <begin position="1"/>
        <end position="85"/>
    </location>
</feature>
<evidence type="ECO:0000313" key="2">
    <source>
        <dbReference type="EMBL" id="KAJ1113398.1"/>
    </source>
</evidence>
<keyword evidence="3" id="KW-1185">Reference proteome</keyword>
<feature type="compositionally biased region" description="Polar residues" evidence="1">
    <location>
        <begin position="7"/>
        <end position="26"/>
    </location>
</feature>
<evidence type="ECO:0000256" key="1">
    <source>
        <dbReference type="SAM" id="MobiDB-lite"/>
    </source>
</evidence>
<evidence type="ECO:0000313" key="3">
    <source>
        <dbReference type="Proteomes" id="UP001066276"/>
    </source>
</evidence>
<gene>
    <name evidence="2" type="ORF">NDU88_001644</name>
</gene>
<organism evidence="2 3">
    <name type="scientific">Pleurodeles waltl</name>
    <name type="common">Iberian ribbed newt</name>
    <dbReference type="NCBI Taxonomy" id="8319"/>
    <lineage>
        <taxon>Eukaryota</taxon>
        <taxon>Metazoa</taxon>
        <taxon>Chordata</taxon>
        <taxon>Craniata</taxon>
        <taxon>Vertebrata</taxon>
        <taxon>Euteleostomi</taxon>
        <taxon>Amphibia</taxon>
        <taxon>Batrachia</taxon>
        <taxon>Caudata</taxon>
        <taxon>Salamandroidea</taxon>
        <taxon>Salamandridae</taxon>
        <taxon>Pleurodelinae</taxon>
        <taxon>Pleurodeles</taxon>
    </lineage>
</organism>
<comment type="caution">
    <text evidence="2">The sequence shown here is derived from an EMBL/GenBank/DDBJ whole genome shotgun (WGS) entry which is preliminary data.</text>
</comment>
<proteinExistence type="predicted"/>